<feature type="compositionally biased region" description="Basic and acidic residues" evidence="2">
    <location>
        <begin position="217"/>
        <end position="233"/>
    </location>
</feature>
<protein>
    <recommendedName>
        <fullName evidence="3">Tf2-1-like SH3-like domain-containing protein</fullName>
    </recommendedName>
</protein>
<comment type="caution">
    <text evidence="4">The sequence shown here is derived from an EMBL/GenBank/DDBJ whole genome shotgun (WGS) entry which is preliminary data.</text>
</comment>
<evidence type="ECO:0000259" key="3">
    <source>
        <dbReference type="Pfam" id="PF24626"/>
    </source>
</evidence>
<evidence type="ECO:0000313" key="5">
    <source>
        <dbReference type="Proteomes" id="UP000030854"/>
    </source>
</evidence>
<evidence type="ECO:0000256" key="2">
    <source>
        <dbReference type="SAM" id="MobiDB-lite"/>
    </source>
</evidence>
<dbReference type="Proteomes" id="UP000030854">
    <property type="component" value="Unassembled WGS sequence"/>
</dbReference>
<dbReference type="PANTHER" id="PTHR46148:SF57">
    <property type="entry name" value="OS12G0499874 PROTEIN"/>
    <property type="match status" value="1"/>
</dbReference>
<evidence type="ECO:0000313" key="4">
    <source>
        <dbReference type="EMBL" id="KHJ31986.1"/>
    </source>
</evidence>
<dbReference type="AlphaFoldDB" id="A0A0B1P4W2"/>
<proteinExistence type="predicted"/>
<dbReference type="Pfam" id="PF24626">
    <property type="entry name" value="SH3_Tf2-1"/>
    <property type="match status" value="1"/>
</dbReference>
<gene>
    <name evidence="4" type="ORF">EV44_g3442</name>
</gene>
<dbReference type="HOGENOM" id="CLU_1134268_0_0_1"/>
<evidence type="ECO:0000256" key="1">
    <source>
        <dbReference type="ARBA" id="ARBA00011353"/>
    </source>
</evidence>
<accession>A0A0B1P4W2</accession>
<dbReference type="PANTHER" id="PTHR46148">
    <property type="entry name" value="CHROMO DOMAIN-CONTAINING PROTEIN"/>
    <property type="match status" value="1"/>
</dbReference>
<dbReference type="EMBL" id="JNVN01002424">
    <property type="protein sequence ID" value="KHJ31986.1"/>
    <property type="molecule type" value="Genomic_DNA"/>
</dbReference>
<name>A0A0B1P4W2_UNCNE</name>
<sequence length="245" mass="29064">MFEFCWNNSKHAATGMAPFYADQGYLPNFQIKNEESGEPITSQTAANHTRKLNEITQKLKSIMTLSNSTMNHYYDTNHKDIEFLVGDWVMLKTDHIRTLRPCKKLTEKFIGPFKVIEKITNQTYRLDLKNLVGKIHDIFHVEKLEKSKKIQDGQQEYGIEWFVNDDEIFKYLIEVIDSRYSKDKIEYQVKYSDKSKEWVDSTEFDKNDIEIQAFHNRNPDKPYPSDRVLDRASRTRQAPIRYDFQ</sequence>
<dbReference type="STRING" id="52586.A0A0B1P4W2"/>
<dbReference type="SUPFAM" id="SSF54160">
    <property type="entry name" value="Chromo domain-like"/>
    <property type="match status" value="1"/>
</dbReference>
<dbReference type="OMA" id="PIMEFAY"/>
<keyword evidence="5" id="KW-1185">Reference proteome</keyword>
<dbReference type="InterPro" id="IPR056924">
    <property type="entry name" value="SH3_Tf2-1"/>
</dbReference>
<reference evidence="4 5" key="1">
    <citation type="journal article" date="2014" name="BMC Genomics">
        <title>Adaptive genomic structural variation in the grape powdery mildew pathogen, Erysiphe necator.</title>
        <authorList>
            <person name="Jones L."/>
            <person name="Riaz S."/>
            <person name="Morales-Cruz A."/>
            <person name="Amrine K.C."/>
            <person name="McGuire B."/>
            <person name="Gubler W.D."/>
            <person name="Walker M.A."/>
            <person name="Cantu D."/>
        </authorList>
    </citation>
    <scope>NUCLEOTIDE SEQUENCE [LARGE SCALE GENOMIC DNA]</scope>
    <source>
        <strain evidence="5">c</strain>
    </source>
</reference>
<organism evidence="4 5">
    <name type="scientific">Uncinula necator</name>
    <name type="common">Grape powdery mildew</name>
    <dbReference type="NCBI Taxonomy" id="52586"/>
    <lineage>
        <taxon>Eukaryota</taxon>
        <taxon>Fungi</taxon>
        <taxon>Dikarya</taxon>
        <taxon>Ascomycota</taxon>
        <taxon>Pezizomycotina</taxon>
        <taxon>Leotiomycetes</taxon>
        <taxon>Erysiphales</taxon>
        <taxon>Erysiphaceae</taxon>
        <taxon>Erysiphe</taxon>
    </lineage>
</organism>
<feature type="domain" description="Tf2-1-like SH3-like" evidence="3">
    <location>
        <begin position="86"/>
        <end position="146"/>
    </location>
</feature>
<feature type="region of interest" description="Disordered" evidence="2">
    <location>
        <begin position="215"/>
        <end position="245"/>
    </location>
</feature>
<comment type="subunit">
    <text evidence="1">Component of the NuA4 histone acetyltransferase complex.</text>
</comment>
<dbReference type="InterPro" id="IPR016197">
    <property type="entry name" value="Chromo-like_dom_sf"/>
</dbReference>